<dbReference type="KEGG" id="scia:HUG15_20000"/>
<name>A0A7T7CD55_9BACI</name>
<accession>A0A7T7CD55</accession>
<feature type="transmembrane region" description="Helical" evidence="1">
    <location>
        <begin position="104"/>
        <end position="123"/>
    </location>
</feature>
<evidence type="ECO:0000313" key="2">
    <source>
        <dbReference type="EMBL" id="QQK77642.1"/>
    </source>
</evidence>
<evidence type="ECO:0000256" key="1">
    <source>
        <dbReference type="SAM" id="Phobius"/>
    </source>
</evidence>
<protein>
    <submittedName>
        <fullName evidence="2">Uncharacterized protein</fullName>
    </submittedName>
</protein>
<keyword evidence="1" id="KW-0812">Transmembrane</keyword>
<keyword evidence="3" id="KW-1185">Reference proteome</keyword>
<dbReference type="AlphaFoldDB" id="A0A7T7CD55"/>
<organism evidence="2 3">
    <name type="scientific">Salicibibacter cibarius</name>
    <dbReference type="NCBI Taxonomy" id="2743000"/>
    <lineage>
        <taxon>Bacteria</taxon>
        <taxon>Bacillati</taxon>
        <taxon>Bacillota</taxon>
        <taxon>Bacilli</taxon>
        <taxon>Bacillales</taxon>
        <taxon>Bacillaceae</taxon>
        <taxon>Salicibibacter</taxon>
    </lineage>
</organism>
<keyword evidence="1" id="KW-1133">Transmembrane helix</keyword>
<evidence type="ECO:0000313" key="3">
    <source>
        <dbReference type="Proteomes" id="UP000595823"/>
    </source>
</evidence>
<sequence>MNKRMLYFDMTFTSMMTSLLFSFIAGYFHYRIDIDTYQMNQDFGLYVLFFYFMTVLFIIFILAPANYFMVKLGNVKGPILLSVFMGIFIIAVNESTIQQAILNVFVFLTPMFCIGSRLMRYFLDIKQKK</sequence>
<feature type="transmembrane region" description="Helical" evidence="1">
    <location>
        <begin position="43"/>
        <end position="63"/>
    </location>
</feature>
<proteinExistence type="predicted"/>
<gene>
    <name evidence="2" type="ORF">HUG15_20000</name>
</gene>
<feature type="transmembrane region" description="Helical" evidence="1">
    <location>
        <begin position="12"/>
        <end position="31"/>
    </location>
</feature>
<dbReference type="Proteomes" id="UP000595823">
    <property type="component" value="Chromosome"/>
</dbReference>
<feature type="transmembrane region" description="Helical" evidence="1">
    <location>
        <begin position="75"/>
        <end position="92"/>
    </location>
</feature>
<reference evidence="2 3" key="1">
    <citation type="submission" date="2020-06" db="EMBL/GenBank/DDBJ databases">
        <title>Genomic analysis of Salicibibacter sp. NKC5-3.</title>
        <authorList>
            <person name="Oh Y.J."/>
        </authorList>
    </citation>
    <scope>NUCLEOTIDE SEQUENCE [LARGE SCALE GENOMIC DNA]</scope>
    <source>
        <strain evidence="2 3">NKC5-3</strain>
    </source>
</reference>
<dbReference type="EMBL" id="CP054705">
    <property type="protein sequence ID" value="QQK77642.1"/>
    <property type="molecule type" value="Genomic_DNA"/>
</dbReference>
<keyword evidence="1" id="KW-0472">Membrane</keyword>
<dbReference type="RefSeq" id="WP_200125167.1">
    <property type="nucleotide sequence ID" value="NZ_CP054705.1"/>
</dbReference>